<evidence type="ECO:0000313" key="1">
    <source>
        <dbReference type="EMBL" id="KAJ7546419.1"/>
    </source>
</evidence>
<accession>A0ACC2CWK5</accession>
<sequence>MEDQTRLSKAKFGSHKMRSLWMMDGCKNSQVHAICPEKAVDARPRVGLDKSGRAGNQLESVPCNSFVAKLPEPALEPCFRSADYVESLATIHEELELAAEGERAGAYLEQSIIFKGLGETLMSRRSLRSAWQHAVTAHEKLVYTAWLKYEMRGENLDRSFDSDVLQLECSRSSLTGNLQISLVVNPCLSRFPRHAVSQLHECSSLTHGKDEIVFRINGESVHCNRQKIAALSAPFQAMLNGCFAESRLMNIDFSENGISAIGMKAVDIFSKTGRIDQQSTDVTIEMLVFANKFCCKKLKDVCDQALAAQVHTMQDAIALIQHALEERAQELVASCLKVFLTELPSSLQNPRVASLFCKPKGREQLLSIGHSSFPLYCLLSEVAMAEDFTSDLSIALLCRLKESASSQRQKAFAFHQLGCVLLAKKHYRDAQELFEAAADKDHVYSLAGVARAKLKLGYRHAAYNELNAIISCNRPSGWMFQERALCCHDAEEKLMDLHKATELDPTLCYPYKHRAALLMDEQKVHAAITEINRILAFKVTTDCLELRLYFCLALEDHEGAVRDLRALLTLDSSYMLYSGRLPAKQLLCLLTEHVEHWTKADCWMQLYERWSSVDDIGSLAIVHQMLETDPRKGLLFFRQSLLLLRLNCSKAAMQSLELARDHANSIHEKLVYEGWILYDNGHREEALKKAEESISLKRSFEAFFLKAYALADTSLDPRSSEKVIELLEAALRCPSDGLRKGQALNNLGSVYVDSAKYEIAADCYISALKIRHTRAHQGLARVHYLKGDRKSAYDEMTNLIEKARSNASAYEKRSEYCERDMAMADLSMVTRIDPLRTYPFRYRAAVLLDGHKEKEAIAELSKAIAFKADLQLLHLRAAFHECIGDKSSAMKDCRAALSMDPGHLDTLDLLTRLHAHV</sequence>
<reference evidence="2" key="1">
    <citation type="journal article" date="2024" name="Proc. Natl. Acad. Sci. U.S.A.">
        <title>Extraordinary preservation of gene collinearity over three hundred million years revealed in homosporous lycophytes.</title>
        <authorList>
            <person name="Li C."/>
            <person name="Wickell D."/>
            <person name="Kuo L.Y."/>
            <person name="Chen X."/>
            <person name="Nie B."/>
            <person name="Liao X."/>
            <person name="Peng D."/>
            <person name="Ji J."/>
            <person name="Jenkins J."/>
            <person name="Williams M."/>
            <person name="Shu S."/>
            <person name="Plott C."/>
            <person name="Barry K."/>
            <person name="Rajasekar S."/>
            <person name="Grimwood J."/>
            <person name="Han X."/>
            <person name="Sun S."/>
            <person name="Hou Z."/>
            <person name="He W."/>
            <person name="Dai G."/>
            <person name="Sun C."/>
            <person name="Schmutz J."/>
            <person name="Leebens-Mack J.H."/>
            <person name="Li F.W."/>
            <person name="Wang L."/>
        </authorList>
    </citation>
    <scope>NUCLEOTIDE SEQUENCE [LARGE SCALE GENOMIC DNA]</scope>
    <source>
        <strain evidence="2">cv. PW_Plant_1</strain>
    </source>
</reference>
<organism evidence="1 2">
    <name type="scientific">Diphasiastrum complanatum</name>
    <name type="common">Issler's clubmoss</name>
    <name type="synonym">Lycopodium complanatum</name>
    <dbReference type="NCBI Taxonomy" id="34168"/>
    <lineage>
        <taxon>Eukaryota</taxon>
        <taxon>Viridiplantae</taxon>
        <taxon>Streptophyta</taxon>
        <taxon>Embryophyta</taxon>
        <taxon>Tracheophyta</taxon>
        <taxon>Lycopodiopsida</taxon>
        <taxon>Lycopodiales</taxon>
        <taxon>Lycopodiaceae</taxon>
        <taxon>Lycopodioideae</taxon>
        <taxon>Diphasiastrum</taxon>
    </lineage>
</organism>
<comment type="caution">
    <text evidence="1">The sequence shown here is derived from an EMBL/GenBank/DDBJ whole genome shotgun (WGS) entry which is preliminary data.</text>
</comment>
<gene>
    <name evidence="1" type="ORF">O6H91_08G039700</name>
</gene>
<proteinExistence type="predicted"/>
<protein>
    <submittedName>
        <fullName evidence="1">Uncharacterized protein</fullName>
    </submittedName>
</protein>
<evidence type="ECO:0000313" key="2">
    <source>
        <dbReference type="Proteomes" id="UP001162992"/>
    </source>
</evidence>
<dbReference type="EMBL" id="CM055099">
    <property type="protein sequence ID" value="KAJ7546419.1"/>
    <property type="molecule type" value="Genomic_DNA"/>
</dbReference>
<name>A0ACC2CWK5_DIPCM</name>
<keyword evidence="2" id="KW-1185">Reference proteome</keyword>
<dbReference type="Proteomes" id="UP001162992">
    <property type="component" value="Chromosome 8"/>
</dbReference>